<keyword evidence="3" id="KW-1185">Reference proteome</keyword>
<protein>
    <recommendedName>
        <fullName evidence="1">DUF4365 domain-containing protein</fullName>
    </recommendedName>
</protein>
<evidence type="ECO:0000313" key="2">
    <source>
        <dbReference type="EMBL" id="BAZ00646.1"/>
    </source>
</evidence>
<dbReference type="AlphaFoldDB" id="A0A1Z4N4L6"/>
<name>A0A1Z4N4L6_9CYAN</name>
<dbReference type="EMBL" id="AP018248">
    <property type="protein sequence ID" value="BAZ00646.1"/>
    <property type="molecule type" value="Genomic_DNA"/>
</dbReference>
<dbReference type="RefSeq" id="WP_096579682.1">
    <property type="nucleotide sequence ID" value="NZ_CAWNJS010000001.1"/>
</dbReference>
<evidence type="ECO:0000313" key="3">
    <source>
        <dbReference type="Proteomes" id="UP000218785"/>
    </source>
</evidence>
<feature type="domain" description="DUF4365" evidence="1">
    <location>
        <begin position="15"/>
        <end position="150"/>
    </location>
</feature>
<dbReference type="Pfam" id="PF14280">
    <property type="entry name" value="DUF4365"/>
    <property type="match status" value="1"/>
</dbReference>
<accession>A0A1Z4N4L6</accession>
<reference evidence="2 3" key="1">
    <citation type="submission" date="2017-06" db="EMBL/GenBank/DDBJ databases">
        <title>Genome sequencing of cyanobaciteial culture collection at National Institute for Environmental Studies (NIES).</title>
        <authorList>
            <person name="Hirose Y."/>
            <person name="Shimura Y."/>
            <person name="Fujisawa T."/>
            <person name="Nakamura Y."/>
            <person name="Kawachi M."/>
        </authorList>
    </citation>
    <scope>NUCLEOTIDE SEQUENCE [LARGE SCALE GENOMIC DNA]</scope>
    <source>
        <strain evidence="2 3">NIES-37</strain>
    </source>
</reference>
<evidence type="ECO:0000259" key="1">
    <source>
        <dbReference type="Pfam" id="PF14280"/>
    </source>
</evidence>
<sequence>MAKKKRPKEHIIADLSVNHVEKYVFLCGYSVERVEYDYGFDLIIFTYDVNSEIENCQIYIQLKARDSLRTLADQKTIAFTIARADLELWLFEPMPCILIVYDAQLDIAYWLYLQAYFENLPGFDISKVGESLTVRLPKTNILNQEAIKKFADYRNDVLKQIKGVIRHHD</sequence>
<dbReference type="InterPro" id="IPR025375">
    <property type="entry name" value="DUF4365"/>
</dbReference>
<gene>
    <name evidence="2" type="ORF">NIES37_46410</name>
</gene>
<dbReference type="KEGG" id="ttq:NIES37_46410"/>
<organism evidence="2 3">
    <name type="scientific">Tolypothrix tenuis PCC 7101</name>
    <dbReference type="NCBI Taxonomy" id="231146"/>
    <lineage>
        <taxon>Bacteria</taxon>
        <taxon>Bacillati</taxon>
        <taxon>Cyanobacteriota</taxon>
        <taxon>Cyanophyceae</taxon>
        <taxon>Nostocales</taxon>
        <taxon>Tolypothrichaceae</taxon>
        <taxon>Tolypothrix</taxon>
    </lineage>
</organism>
<dbReference type="Proteomes" id="UP000218785">
    <property type="component" value="Chromosome"/>
</dbReference>
<proteinExistence type="predicted"/>